<feature type="transmembrane region" description="Helical" evidence="6">
    <location>
        <begin position="147"/>
        <end position="169"/>
    </location>
</feature>
<dbReference type="PANTHER" id="PTHR36460:SF1">
    <property type="entry name" value="UPF0132 DOMAIN PROTEIN (AFU_ORTHOLOGUE AFUA_3G10255)"/>
    <property type="match status" value="1"/>
</dbReference>
<evidence type="ECO:0008006" key="9">
    <source>
        <dbReference type="Google" id="ProtNLM"/>
    </source>
</evidence>
<sequence length="226" mass="24108">MNVFPADLSADAGRYPRNATGVGDSIAAAPLPGTRSDTLRFDGTSPPRERTAPNGDTEEKPMATDNTDIDEQLSTSGPDPIPGERESASPDPAVADPDAEGSTAEADVVGGLSENVAGALAYLFAPFIAVLFYLLEDRNEFVRFHAAQSIVVFGGFFALSMGVFVMGFVLEFLPFVGWMLSLAISMLTFLVLAPLGFILWALLTYKAFTGERYALPVAGEVAERYV</sequence>
<keyword evidence="3 6" id="KW-1133">Transmembrane helix</keyword>
<feature type="transmembrane region" description="Helical" evidence="6">
    <location>
        <begin position="116"/>
        <end position="135"/>
    </location>
</feature>
<feature type="transmembrane region" description="Helical" evidence="6">
    <location>
        <begin position="175"/>
        <end position="203"/>
    </location>
</feature>
<gene>
    <name evidence="7" type="ORF">C492_10280</name>
</gene>
<evidence type="ECO:0000256" key="4">
    <source>
        <dbReference type="ARBA" id="ARBA00023136"/>
    </source>
</evidence>
<accession>L9XGN4</accession>
<evidence type="ECO:0000313" key="8">
    <source>
        <dbReference type="Proteomes" id="UP000011531"/>
    </source>
</evidence>
<comment type="caution">
    <text evidence="7">The sequence shown here is derived from an EMBL/GenBank/DDBJ whole genome shotgun (WGS) entry which is preliminary data.</text>
</comment>
<evidence type="ECO:0000256" key="5">
    <source>
        <dbReference type="SAM" id="MobiDB-lite"/>
    </source>
</evidence>
<dbReference type="Proteomes" id="UP000011531">
    <property type="component" value="Unassembled WGS sequence"/>
</dbReference>
<evidence type="ECO:0000256" key="3">
    <source>
        <dbReference type="ARBA" id="ARBA00022989"/>
    </source>
</evidence>
<feature type="compositionally biased region" description="Basic and acidic residues" evidence="5">
    <location>
        <begin position="47"/>
        <end position="62"/>
    </location>
</feature>
<dbReference type="STRING" id="1227498.C492_10280"/>
<evidence type="ECO:0000256" key="1">
    <source>
        <dbReference type="ARBA" id="ARBA00004141"/>
    </source>
</evidence>
<dbReference type="PANTHER" id="PTHR36460">
    <property type="entry name" value="UPF0132 DOMAIN PROTEIN (AFU_ORTHOLOGUE AFUA_3G10255)"/>
    <property type="match status" value="1"/>
</dbReference>
<dbReference type="InterPro" id="IPR019109">
    <property type="entry name" value="MamF_MmsF"/>
</dbReference>
<evidence type="ECO:0000313" key="7">
    <source>
        <dbReference type="EMBL" id="ELY60880.1"/>
    </source>
</evidence>
<keyword evidence="8" id="KW-1185">Reference proteome</keyword>
<keyword evidence="2 6" id="KW-0812">Transmembrane</keyword>
<evidence type="ECO:0000256" key="2">
    <source>
        <dbReference type="ARBA" id="ARBA00022692"/>
    </source>
</evidence>
<organism evidence="7 8">
    <name type="scientific">Natronococcus jeotgali DSM 18795</name>
    <dbReference type="NCBI Taxonomy" id="1227498"/>
    <lineage>
        <taxon>Archaea</taxon>
        <taxon>Methanobacteriati</taxon>
        <taxon>Methanobacteriota</taxon>
        <taxon>Stenosarchaea group</taxon>
        <taxon>Halobacteria</taxon>
        <taxon>Halobacteriales</taxon>
        <taxon>Natrialbaceae</taxon>
        <taxon>Natronococcus</taxon>
    </lineage>
</organism>
<dbReference type="AlphaFoldDB" id="L9XGN4"/>
<protein>
    <recommendedName>
        <fullName evidence="9">DUF4870 domain-containing protein</fullName>
    </recommendedName>
</protein>
<comment type="subcellular location">
    <subcellularLocation>
        <location evidence="1">Membrane</location>
        <topology evidence="1">Multi-pass membrane protein</topology>
    </subcellularLocation>
</comment>
<proteinExistence type="predicted"/>
<dbReference type="GO" id="GO:0016020">
    <property type="term" value="C:membrane"/>
    <property type="evidence" value="ECO:0007669"/>
    <property type="project" value="UniProtKB-SubCell"/>
</dbReference>
<dbReference type="EMBL" id="AOIA01000092">
    <property type="protein sequence ID" value="ELY60880.1"/>
    <property type="molecule type" value="Genomic_DNA"/>
</dbReference>
<dbReference type="Pfam" id="PF09685">
    <property type="entry name" value="MamF_MmsF"/>
    <property type="match status" value="1"/>
</dbReference>
<keyword evidence="4 6" id="KW-0472">Membrane</keyword>
<name>L9XGN4_9EURY</name>
<feature type="region of interest" description="Disordered" evidence="5">
    <location>
        <begin position="1"/>
        <end position="101"/>
    </location>
</feature>
<reference evidence="7 8" key="1">
    <citation type="journal article" date="2014" name="PLoS Genet.">
        <title>Phylogenetically driven sequencing of extremely halophilic archaea reveals strategies for static and dynamic osmo-response.</title>
        <authorList>
            <person name="Becker E.A."/>
            <person name="Seitzer P.M."/>
            <person name="Tritt A."/>
            <person name="Larsen D."/>
            <person name="Krusor M."/>
            <person name="Yao A.I."/>
            <person name="Wu D."/>
            <person name="Madern D."/>
            <person name="Eisen J.A."/>
            <person name="Darling A.E."/>
            <person name="Facciotti M.T."/>
        </authorList>
    </citation>
    <scope>NUCLEOTIDE SEQUENCE [LARGE SCALE GENOMIC DNA]</scope>
    <source>
        <strain evidence="7 8">DSM 18795</strain>
    </source>
</reference>
<evidence type="ECO:0000256" key="6">
    <source>
        <dbReference type="SAM" id="Phobius"/>
    </source>
</evidence>